<dbReference type="Proteomes" id="UP000356253">
    <property type="component" value="Unassembled WGS sequence"/>
</dbReference>
<keyword evidence="2" id="KW-1185">Reference proteome</keyword>
<evidence type="ECO:0000313" key="2">
    <source>
        <dbReference type="Proteomes" id="UP000356253"/>
    </source>
</evidence>
<protein>
    <submittedName>
        <fullName evidence="1">Uncharacterized protein</fullName>
    </submittedName>
</protein>
<proteinExistence type="predicted"/>
<evidence type="ECO:0000313" key="1">
    <source>
        <dbReference type="EMBL" id="VVV00887.1"/>
    </source>
</evidence>
<organism evidence="1 2">
    <name type="scientific">Mesonia oceanica</name>
    <dbReference type="NCBI Taxonomy" id="2687242"/>
    <lineage>
        <taxon>Bacteria</taxon>
        <taxon>Pseudomonadati</taxon>
        <taxon>Bacteroidota</taxon>
        <taxon>Flavobacteriia</taxon>
        <taxon>Flavobacteriales</taxon>
        <taxon>Flavobacteriaceae</taxon>
        <taxon>Mesonia</taxon>
    </lineage>
</organism>
<sequence length="77" mass="9280">MYSRILKVALRNSKYIYLKASMVFNFIICENIPRYNFLKNERHKLNFPNHSIIYSTKIYNSILSSQSVFHNSFDIRQ</sequence>
<comment type="caution">
    <text evidence="1">The sequence shown here is derived from an EMBL/GenBank/DDBJ whole genome shotgun (WGS) entry which is preliminary data.</text>
</comment>
<accession>A0AC61Y8S1</accession>
<name>A0AC61Y8S1_9FLAO</name>
<gene>
    <name evidence="1" type="ORF">FVB9532_02163</name>
</gene>
<dbReference type="EMBL" id="CABVMM010000008">
    <property type="protein sequence ID" value="VVV00887.1"/>
    <property type="molecule type" value="Genomic_DNA"/>
</dbReference>
<reference evidence="1" key="1">
    <citation type="submission" date="2019-09" db="EMBL/GenBank/DDBJ databases">
        <authorList>
            <person name="Rodrigo-Torres L."/>
            <person name="Arahal R. D."/>
            <person name="Lucena T."/>
        </authorList>
    </citation>
    <scope>NUCLEOTIDE SEQUENCE</scope>
    <source>
        <strain evidence="1">ISS653</strain>
    </source>
</reference>